<sequence>MKMRGSSRDASEVSVKIESRTIKSLYTVNFNAFINIIELDNANTVEELIAAENIKHDSSETYQLMSHHIASLTNGFGKLKE</sequence>
<accession>A0A1J1IUK2</accession>
<dbReference type="Proteomes" id="UP000183832">
    <property type="component" value="Unassembled WGS sequence"/>
</dbReference>
<protein>
    <submittedName>
        <fullName evidence="1">CLUMA_CG016886, isoform A</fullName>
    </submittedName>
</protein>
<reference evidence="1 2" key="1">
    <citation type="submission" date="2015-04" db="EMBL/GenBank/DDBJ databases">
        <authorList>
            <person name="Syromyatnikov M.Y."/>
            <person name="Popov V.N."/>
        </authorList>
    </citation>
    <scope>NUCLEOTIDE SEQUENCE [LARGE SCALE GENOMIC DNA]</scope>
</reference>
<evidence type="ECO:0000313" key="2">
    <source>
        <dbReference type="Proteomes" id="UP000183832"/>
    </source>
</evidence>
<proteinExistence type="predicted"/>
<gene>
    <name evidence="1" type="ORF">CLUMA_CG016886</name>
</gene>
<dbReference type="AlphaFoldDB" id="A0A1J1IUK2"/>
<organism evidence="1 2">
    <name type="scientific">Clunio marinus</name>
    <dbReference type="NCBI Taxonomy" id="568069"/>
    <lineage>
        <taxon>Eukaryota</taxon>
        <taxon>Metazoa</taxon>
        <taxon>Ecdysozoa</taxon>
        <taxon>Arthropoda</taxon>
        <taxon>Hexapoda</taxon>
        <taxon>Insecta</taxon>
        <taxon>Pterygota</taxon>
        <taxon>Neoptera</taxon>
        <taxon>Endopterygota</taxon>
        <taxon>Diptera</taxon>
        <taxon>Nematocera</taxon>
        <taxon>Chironomoidea</taxon>
        <taxon>Chironomidae</taxon>
        <taxon>Clunio</taxon>
    </lineage>
</organism>
<keyword evidence="2" id="KW-1185">Reference proteome</keyword>
<name>A0A1J1IUK2_9DIPT</name>
<evidence type="ECO:0000313" key="1">
    <source>
        <dbReference type="EMBL" id="CRL03784.1"/>
    </source>
</evidence>
<dbReference type="EMBL" id="CVRI01000059">
    <property type="protein sequence ID" value="CRL03784.1"/>
    <property type="molecule type" value="Genomic_DNA"/>
</dbReference>